<dbReference type="AlphaFoldDB" id="A0A4V3RAK9"/>
<name>A0A4V3RAK9_9BACE</name>
<feature type="domain" description="FRG" evidence="1">
    <location>
        <begin position="48"/>
        <end position="172"/>
    </location>
</feature>
<gene>
    <name evidence="2" type="ORF">E5355_15530</name>
</gene>
<dbReference type="Proteomes" id="UP000310532">
    <property type="component" value="Unassembled WGS sequence"/>
</dbReference>
<dbReference type="SMART" id="SM00901">
    <property type="entry name" value="FRG"/>
    <property type="match status" value="1"/>
</dbReference>
<dbReference type="EMBL" id="SRYZ01000047">
    <property type="protein sequence ID" value="TGY01310.1"/>
    <property type="molecule type" value="Genomic_DNA"/>
</dbReference>
<comment type="caution">
    <text evidence="2">The sequence shown here is derived from an EMBL/GenBank/DDBJ whole genome shotgun (WGS) entry which is preliminary data.</text>
</comment>
<accession>A0A4V3RAK9</accession>
<organism evidence="2 3">
    <name type="scientific">Bacteroides muris</name>
    <name type="common">ex Afrizal et al. 2022</name>
    <dbReference type="NCBI Taxonomy" id="2516960"/>
    <lineage>
        <taxon>Bacteria</taxon>
        <taxon>Pseudomonadati</taxon>
        <taxon>Bacteroidota</taxon>
        <taxon>Bacteroidia</taxon>
        <taxon>Bacteroidales</taxon>
        <taxon>Bacteroidaceae</taxon>
        <taxon>Bacteroides</taxon>
    </lineage>
</organism>
<protein>
    <submittedName>
        <fullName evidence="2">FRG domain-containing protein</fullName>
    </submittedName>
</protein>
<sequence length="403" mass="47308">MRSIKPHLTPIFEHNQINEKNLVESDGVFIDSFFELRKQMAQLACANSDFILFFRGQKRDYTDNLYRKGGSSFFPSIYRGNISDEDLHEKWTKLEIACKLFAEKIRSYKESLPKKSNERKELDIVLKKRLLQWSILQHYEVTDTPLLDVTQSLRVACSFAFLDSHEEYSYIYAFGLPYNTGRISINSEHYLTNIRLISIAPSGSLRPHYQEGFLVGEDEINEREKKNITLDFRRRLIGKFRIPNNDSFWKSTTNTESFEENLIERGLTKKELYPDLNNHDDIIAKICNLVKEEMSDLNESEKYISQNPFEGFMFVWKQIESGLRDVYGIMHENSKFSALKAIRFIQDKELRDKLNRLRIWRNNLVHGGVDTREIPENINTALLILKELQDYLNSPTMVIQCNS</sequence>
<evidence type="ECO:0000259" key="1">
    <source>
        <dbReference type="SMART" id="SM00901"/>
    </source>
</evidence>
<dbReference type="Pfam" id="PF08867">
    <property type="entry name" value="FRG"/>
    <property type="match status" value="1"/>
</dbReference>
<evidence type="ECO:0000313" key="2">
    <source>
        <dbReference type="EMBL" id="TGY01310.1"/>
    </source>
</evidence>
<dbReference type="RefSeq" id="WP_136011060.1">
    <property type="nucleotide sequence ID" value="NZ_SRYZ01000047.1"/>
</dbReference>
<dbReference type="InterPro" id="IPR014966">
    <property type="entry name" value="FRG-dom"/>
</dbReference>
<proteinExistence type="predicted"/>
<keyword evidence="3" id="KW-1185">Reference proteome</keyword>
<reference evidence="2 3" key="1">
    <citation type="submission" date="2019-04" db="EMBL/GenBank/DDBJ databases">
        <title>Microbes associate with the intestines of laboratory mice.</title>
        <authorList>
            <person name="Navarre W."/>
            <person name="Wong E."/>
            <person name="Huang K."/>
            <person name="Tropini C."/>
            <person name="Ng K."/>
            <person name="Yu B."/>
        </authorList>
    </citation>
    <scope>NUCLEOTIDE SEQUENCE [LARGE SCALE GENOMIC DNA]</scope>
    <source>
        <strain evidence="2 3">NM69_E16B</strain>
    </source>
</reference>
<evidence type="ECO:0000313" key="3">
    <source>
        <dbReference type="Proteomes" id="UP000310532"/>
    </source>
</evidence>